<comment type="caution">
    <text evidence="2">The sequence shown here is derived from an EMBL/GenBank/DDBJ whole genome shotgun (WGS) entry which is preliminary data.</text>
</comment>
<dbReference type="RefSeq" id="WP_267765958.1">
    <property type="nucleotide sequence ID" value="NZ_JAPNKE010000002.1"/>
</dbReference>
<feature type="compositionally biased region" description="Polar residues" evidence="1">
    <location>
        <begin position="43"/>
        <end position="56"/>
    </location>
</feature>
<reference evidence="2" key="1">
    <citation type="submission" date="2022-11" db="EMBL/GenBank/DDBJ databases">
        <title>Minimal conservation of predation-associated metabolite biosynthetic gene clusters underscores biosynthetic potential of Myxococcota including descriptions for ten novel species: Archangium lansinium sp. nov., Myxococcus landrumus sp. nov., Nannocystis bai.</title>
        <authorList>
            <person name="Ahearne A."/>
            <person name="Stevens C."/>
            <person name="Phillips K."/>
        </authorList>
    </citation>
    <scope>NUCLEOTIDE SEQUENCE</scope>
    <source>
        <strain evidence="2">Na p29</strain>
    </source>
</reference>
<organism evidence="2 3">
    <name type="scientific">Nannocystis pusilla</name>
    <dbReference type="NCBI Taxonomy" id="889268"/>
    <lineage>
        <taxon>Bacteria</taxon>
        <taxon>Pseudomonadati</taxon>
        <taxon>Myxococcota</taxon>
        <taxon>Polyangia</taxon>
        <taxon>Nannocystales</taxon>
        <taxon>Nannocystaceae</taxon>
        <taxon>Nannocystis</taxon>
    </lineage>
</organism>
<dbReference type="AlphaFoldDB" id="A0A9X3EHY4"/>
<sequence length="83" mass="8084">MMVASSRQRPPGSASTRRFTCGAWPVRAGARASSAAICAFTEASSGQPGGASQRTSGIPAPCPGPGPRSSAAHVVSASIGGAD</sequence>
<evidence type="ECO:0000313" key="2">
    <source>
        <dbReference type="EMBL" id="MCY1004414.1"/>
    </source>
</evidence>
<protein>
    <submittedName>
        <fullName evidence="2">Uncharacterized protein</fullName>
    </submittedName>
</protein>
<dbReference type="Proteomes" id="UP001150924">
    <property type="component" value="Unassembled WGS sequence"/>
</dbReference>
<evidence type="ECO:0000313" key="3">
    <source>
        <dbReference type="Proteomes" id="UP001150924"/>
    </source>
</evidence>
<name>A0A9X3EHY4_9BACT</name>
<accession>A0A9X3EHY4</accession>
<gene>
    <name evidence="2" type="ORF">OV079_02285</name>
</gene>
<dbReference type="EMBL" id="JAPNKE010000002">
    <property type="protein sequence ID" value="MCY1004414.1"/>
    <property type="molecule type" value="Genomic_DNA"/>
</dbReference>
<proteinExistence type="predicted"/>
<feature type="region of interest" description="Disordered" evidence="1">
    <location>
        <begin position="43"/>
        <end position="83"/>
    </location>
</feature>
<keyword evidence="3" id="KW-1185">Reference proteome</keyword>
<evidence type="ECO:0000256" key="1">
    <source>
        <dbReference type="SAM" id="MobiDB-lite"/>
    </source>
</evidence>